<name>A0A1A5YMN8_9BACL</name>
<feature type="region of interest" description="Disordered" evidence="1">
    <location>
        <begin position="80"/>
        <end position="103"/>
    </location>
</feature>
<feature type="compositionally biased region" description="Polar residues" evidence="1">
    <location>
        <begin position="93"/>
        <end position="103"/>
    </location>
</feature>
<dbReference type="STRING" id="1844972.A7K91_07305"/>
<keyword evidence="4" id="KW-1185">Reference proteome</keyword>
<keyword evidence="2" id="KW-0812">Transmembrane</keyword>
<gene>
    <name evidence="3" type="ORF">A7K91_07305</name>
</gene>
<reference evidence="3 4" key="1">
    <citation type="submission" date="2016-05" db="EMBL/GenBank/DDBJ databases">
        <title>Paenibacillus oryzae. sp. nov., isolated from the rice root.</title>
        <authorList>
            <person name="Zhang J."/>
            <person name="Zhang X."/>
        </authorList>
    </citation>
    <scope>NUCLEOTIDE SEQUENCE [LARGE SCALE GENOMIC DNA]</scope>
    <source>
        <strain evidence="3 4">1DrF-4</strain>
    </source>
</reference>
<dbReference type="AlphaFoldDB" id="A0A1A5YMN8"/>
<dbReference type="EMBL" id="LYPA01000045">
    <property type="protein sequence ID" value="OBR66655.1"/>
    <property type="molecule type" value="Genomic_DNA"/>
</dbReference>
<evidence type="ECO:0000313" key="3">
    <source>
        <dbReference type="EMBL" id="OBR66655.1"/>
    </source>
</evidence>
<dbReference type="RefSeq" id="WP_068681547.1">
    <property type="nucleotide sequence ID" value="NZ_LYPA01000045.1"/>
</dbReference>
<feature type="transmembrane region" description="Helical" evidence="2">
    <location>
        <begin position="6"/>
        <end position="25"/>
    </location>
</feature>
<proteinExistence type="predicted"/>
<evidence type="ECO:0000313" key="4">
    <source>
        <dbReference type="Proteomes" id="UP000092024"/>
    </source>
</evidence>
<evidence type="ECO:0000256" key="2">
    <source>
        <dbReference type="SAM" id="Phobius"/>
    </source>
</evidence>
<sequence>MTRLSAKIAISILVFAVMMAGGAYLHNRSLQRNELPFIMNPGPGYAPKVSGFSGASHANQASLIYMPFFQPRQYVRILPSNPFPNKKEPDFVQGSSTINSFDK</sequence>
<evidence type="ECO:0000256" key="1">
    <source>
        <dbReference type="SAM" id="MobiDB-lite"/>
    </source>
</evidence>
<keyword evidence="2" id="KW-1133">Transmembrane helix</keyword>
<dbReference type="Proteomes" id="UP000092024">
    <property type="component" value="Unassembled WGS sequence"/>
</dbReference>
<comment type="caution">
    <text evidence="3">The sequence shown here is derived from an EMBL/GenBank/DDBJ whole genome shotgun (WGS) entry which is preliminary data.</text>
</comment>
<accession>A0A1A5YMN8</accession>
<organism evidence="3 4">
    <name type="scientific">Paenibacillus oryzae</name>
    <dbReference type="NCBI Taxonomy" id="1844972"/>
    <lineage>
        <taxon>Bacteria</taxon>
        <taxon>Bacillati</taxon>
        <taxon>Bacillota</taxon>
        <taxon>Bacilli</taxon>
        <taxon>Bacillales</taxon>
        <taxon>Paenibacillaceae</taxon>
        <taxon>Paenibacillus</taxon>
    </lineage>
</organism>
<keyword evidence="2" id="KW-0472">Membrane</keyword>
<protein>
    <submittedName>
        <fullName evidence="3">Uncharacterized protein</fullName>
    </submittedName>
</protein>